<protein>
    <submittedName>
        <fullName evidence="2">Uncharacterized protein</fullName>
    </submittedName>
</protein>
<organism evidence="2 3">
    <name type="scientific">Phytophthora fragariae</name>
    <dbReference type="NCBI Taxonomy" id="53985"/>
    <lineage>
        <taxon>Eukaryota</taxon>
        <taxon>Sar</taxon>
        <taxon>Stramenopiles</taxon>
        <taxon>Oomycota</taxon>
        <taxon>Peronosporomycetes</taxon>
        <taxon>Peronosporales</taxon>
        <taxon>Peronosporaceae</taxon>
        <taxon>Phytophthora</taxon>
    </lineage>
</organism>
<comment type="caution">
    <text evidence="2">The sequence shown here is derived from an EMBL/GenBank/DDBJ whole genome shotgun (WGS) entry which is preliminary data.</text>
</comment>
<proteinExistence type="predicted"/>
<evidence type="ECO:0000256" key="1">
    <source>
        <dbReference type="SAM" id="MobiDB-lite"/>
    </source>
</evidence>
<dbReference type="EMBL" id="QXGD01001358">
    <property type="protein sequence ID" value="KAE9207997.1"/>
    <property type="molecule type" value="Genomic_DNA"/>
</dbReference>
<feature type="region of interest" description="Disordered" evidence="1">
    <location>
        <begin position="56"/>
        <end position="88"/>
    </location>
</feature>
<reference evidence="2 3" key="1">
    <citation type="submission" date="2018-08" db="EMBL/GenBank/DDBJ databases">
        <title>Genomic investigation of the strawberry pathogen Phytophthora fragariae indicates pathogenicity is determined by transcriptional variation in three key races.</title>
        <authorList>
            <person name="Adams T.M."/>
            <person name="Armitage A.D."/>
            <person name="Sobczyk M.K."/>
            <person name="Bates H.J."/>
            <person name="Dunwell J.M."/>
            <person name="Nellist C.F."/>
            <person name="Harrison R.J."/>
        </authorList>
    </citation>
    <scope>NUCLEOTIDE SEQUENCE [LARGE SCALE GENOMIC DNA]</scope>
    <source>
        <strain evidence="2 3">BC-1</strain>
    </source>
</reference>
<evidence type="ECO:0000313" key="2">
    <source>
        <dbReference type="EMBL" id="KAE9207997.1"/>
    </source>
</evidence>
<dbReference type="Proteomes" id="UP000440367">
    <property type="component" value="Unassembled WGS sequence"/>
</dbReference>
<accession>A0A6A3Y237</accession>
<dbReference type="AlphaFoldDB" id="A0A6A3Y237"/>
<name>A0A6A3Y237_9STRA</name>
<sequence length="233" mass="25757">MVDAAADEELTIDVPAPLPYPTGNTRGTLTENVAATARQGSCRYQWTGPFTVPNPGFAGLGSGSEDVEMPTASPGGEGSQAGDGQDEDSDVQYVMSNAPALPAAPKYSGSTLQEKREFMRAYQTYVHALSAFHTATTKPYIMPALKPEQEDYTAIDEAMKNLKLKTTFPDAKSRMGQLRADMHKILDQHNVENIFFQKEQKKLVQYLVAALEPEDFREAIRKRLALDQHKDMR</sequence>
<evidence type="ECO:0000313" key="3">
    <source>
        <dbReference type="Proteomes" id="UP000440367"/>
    </source>
</evidence>
<gene>
    <name evidence="2" type="ORF">PF002_g19532</name>
</gene>
<feature type="non-terminal residue" evidence="2">
    <location>
        <position position="233"/>
    </location>
</feature>